<dbReference type="Proteomes" id="UP000008070">
    <property type="component" value="Chromosome"/>
</dbReference>
<organism evidence="3 4">
    <name type="scientific">Methylorubrum extorquens (strain DSM 6343 / CIP 106787 / DM4)</name>
    <name type="common">Methylobacterium extorquens</name>
    <dbReference type="NCBI Taxonomy" id="661410"/>
    <lineage>
        <taxon>Bacteria</taxon>
        <taxon>Pseudomonadati</taxon>
        <taxon>Pseudomonadota</taxon>
        <taxon>Alphaproteobacteria</taxon>
        <taxon>Hyphomicrobiales</taxon>
        <taxon>Methylobacteriaceae</taxon>
        <taxon>Methylorubrum</taxon>
    </lineage>
</organism>
<sequence length="174" mass="18762">MCCPRKEQITMEDNTLPDLLMMTADIVAAFVSNNSVPASELPSLLVQVHSAFVSLPSTPVAEAGSEIEKPTPAQIKKSITPDALISFVDGKPYRTLKRHLNVHGLSVDEYRTRYGLPGDYPSVAANYSASRSALAKQLGLGNQRKKAEPEPAPEPTPASKPKRAGRPRKVAETA</sequence>
<evidence type="ECO:0000256" key="2">
    <source>
        <dbReference type="SAM" id="MobiDB-lite"/>
    </source>
</evidence>
<accession>C7CFJ2</accession>
<dbReference type="InterPro" id="IPR008807">
    <property type="entry name" value="ROS_MUCR"/>
</dbReference>
<dbReference type="EMBL" id="FP103042">
    <property type="protein sequence ID" value="CAX26126.1"/>
    <property type="molecule type" value="Genomic_DNA"/>
</dbReference>
<dbReference type="InterPro" id="IPR041920">
    <property type="entry name" value="ROS/MUCR_sf"/>
</dbReference>
<dbReference type="HOGENOM" id="CLU_106247_0_0_5"/>
<dbReference type="KEGG" id="mdi:METDI4498"/>
<dbReference type="GO" id="GO:0008270">
    <property type="term" value="F:zinc ion binding"/>
    <property type="evidence" value="ECO:0007669"/>
    <property type="project" value="InterPro"/>
</dbReference>
<feature type="region of interest" description="Disordered" evidence="2">
    <location>
        <begin position="135"/>
        <end position="174"/>
    </location>
</feature>
<reference evidence="4" key="1">
    <citation type="journal article" date="2009" name="PLoS ONE">
        <title>Methylobacterium genome sequences: a reference blueprint to investigate microbial metabolism of C1 compounds from natural and industrial sources.</title>
        <authorList>
            <person name="Vuilleumier S."/>
            <person name="Chistoserdova L."/>
            <person name="Lee M.-C."/>
            <person name="Bringel F."/>
            <person name="Lajus A."/>
            <person name="Zhou Y."/>
            <person name="Gourion B."/>
            <person name="Barbe V."/>
            <person name="Chang J."/>
            <person name="Cruveiller S."/>
            <person name="Dossat C."/>
            <person name="Gillett W."/>
            <person name="Gruffaz C."/>
            <person name="Haugen E."/>
            <person name="Hourcade E."/>
            <person name="Levy R."/>
            <person name="Mangenot S."/>
            <person name="Muller E."/>
            <person name="Nadalig T."/>
            <person name="Pagni M."/>
            <person name="Penny C."/>
            <person name="Peyraud R."/>
            <person name="Robinson D.G."/>
            <person name="Roche D."/>
            <person name="Rouy Z."/>
            <person name="Saenampechek C."/>
            <person name="Salvignol G."/>
            <person name="Vallenet D."/>
            <person name="Wu Z."/>
            <person name="Marx C.J."/>
            <person name="Vorholt J.A."/>
            <person name="Olson M.V."/>
            <person name="Kaul R."/>
            <person name="Weissenbach J."/>
            <person name="Medigue C."/>
            <person name="Lidstrom M.E."/>
        </authorList>
    </citation>
    <scope>NUCLEOTIDE SEQUENCE [LARGE SCALE GENOMIC DNA]</scope>
    <source>
        <strain evidence="4">DSM 6343 / CIP 106787 / DM4</strain>
    </source>
</reference>
<comment type="similarity">
    <text evidence="1">Belongs to the ros/MucR family.</text>
</comment>
<gene>
    <name evidence="3" type="ORF">METD_I4498</name>
</gene>
<evidence type="ECO:0000313" key="4">
    <source>
        <dbReference type="Proteomes" id="UP000008070"/>
    </source>
</evidence>
<evidence type="ECO:0000313" key="3">
    <source>
        <dbReference type="EMBL" id="CAX26126.1"/>
    </source>
</evidence>
<dbReference type="Pfam" id="PF05443">
    <property type="entry name" value="ROS_MUCR"/>
    <property type="match status" value="1"/>
</dbReference>
<dbReference type="GO" id="GO:0003677">
    <property type="term" value="F:DNA binding"/>
    <property type="evidence" value="ECO:0007669"/>
    <property type="project" value="InterPro"/>
</dbReference>
<dbReference type="Gene3D" id="1.10.10.1550">
    <property type="entry name" value="ROS/MUCR transcriptional regulator protein"/>
    <property type="match status" value="1"/>
</dbReference>
<dbReference type="AlphaFoldDB" id="C7CFJ2"/>
<name>C7CFJ2_METED</name>
<evidence type="ECO:0000256" key="1">
    <source>
        <dbReference type="ARBA" id="ARBA00007031"/>
    </source>
</evidence>
<dbReference type="GO" id="GO:0006355">
    <property type="term" value="P:regulation of DNA-templated transcription"/>
    <property type="evidence" value="ECO:0007669"/>
    <property type="project" value="InterPro"/>
</dbReference>
<protein>
    <submittedName>
        <fullName evidence="3">Transcriptional regulator, Ros/MucR family</fullName>
    </submittedName>
</protein>
<proteinExistence type="inferred from homology"/>